<evidence type="ECO:0000313" key="1">
    <source>
        <dbReference type="EMBL" id="OTP72951.1"/>
    </source>
</evidence>
<protein>
    <submittedName>
        <fullName evidence="1">Uncharacterized protein</fullName>
    </submittedName>
</protein>
<proteinExistence type="predicted"/>
<reference evidence="1 2" key="1">
    <citation type="submission" date="2017-03" db="EMBL/GenBank/DDBJ databases">
        <title>Genome analysis of strain PAMC 26577.</title>
        <authorList>
            <person name="Oh H.-M."/>
            <person name="Yang J.-A."/>
        </authorList>
    </citation>
    <scope>NUCLEOTIDE SEQUENCE [LARGE SCALE GENOMIC DNA]</scope>
    <source>
        <strain evidence="1 2">PAMC 26577</strain>
    </source>
</reference>
<dbReference type="EMBL" id="NBTZ01000080">
    <property type="protein sequence ID" value="OTP72951.1"/>
    <property type="molecule type" value="Genomic_DNA"/>
</dbReference>
<name>A0A242MP25_CABSO</name>
<dbReference type="AlphaFoldDB" id="A0A242MP25"/>
<comment type="caution">
    <text evidence="1">The sequence shown here is derived from an EMBL/GenBank/DDBJ whole genome shotgun (WGS) entry which is preliminary data.</text>
</comment>
<accession>A0A242MP25</accession>
<sequence>MSPLESIASMLEIFAAAVLRPTSQVEDLMLAGQKRQSAHARKSVA</sequence>
<organism evidence="1 2">
    <name type="scientific">Caballeronia sordidicola</name>
    <name type="common">Burkholderia sordidicola</name>
    <dbReference type="NCBI Taxonomy" id="196367"/>
    <lineage>
        <taxon>Bacteria</taxon>
        <taxon>Pseudomonadati</taxon>
        <taxon>Pseudomonadota</taxon>
        <taxon>Betaproteobacteria</taxon>
        <taxon>Burkholderiales</taxon>
        <taxon>Burkholderiaceae</taxon>
        <taxon>Caballeronia</taxon>
    </lineage>
</organism>
<dbReference type="Proteomes" id="UP000195221">
    <property type="component" value="Unassembled WGS sequence"/>
</dbReference>
<evidence type="ECO:0000313" key="2">
    <source>
        <dbReference type="Proteomes" id="UP000195221"/>
    </source>
</evidence>
<gene>
    <name evidence="1" type="ORF">PAMC26577_19150</name>
</gene>